<keyword evidence="7" id="KW-0812">Transmembrane</keyword>
<dbReference type="PANTHER" id="PTHR45436">
    <property type="entry name" value="SENSOR HISTIDINE KINASE YKOH"/>
    <property type="match status" value="1"/>
</dbReference>
<dbReference type="PROSITE" id="PS50885">
    <property type="entry name" value="HAMP"/>
    <property type="match status" value="1"/>
</dbReference>
<evidence type="ECO:0000313" key="10">
    <source>
        <dbReference type="Proteomes" id="UP000003688"/>
    </source>
</evidence>
<dbReference type="SUPFAM" id="SSF47384">
    <property type="entry name" value="Homodimeric domain of signal transducing histidine kinase"/>
    <property type="match status" value="1"/>
</dbReference>
<dbReference type="PANTHER" id="PTHR45436:SF8">
    <property type="entry name" value="HISTIDINE KINASE"/>
    <property type="match status" value="1"/>
</dbReference>
<comment type="catalytic activity">
    <reaction evidence="1">
        <text>ATP + protein L-histidine = ADP + protein N-phospho-L-histidine.</text>
        <dbReference type="EC" id="2.7.13.3"/>
    </reaction>
</comment>
<evidence type="ECO:0000256" key="2">
    <source>
        <dbReference type="ARBA" id="ARBA00012438"/>
    </source>
</evidence>
<keyword evidence="5" id="KW-0418">Kinase</keyword>
<dbReference type="InterPro" id="IPR050428">
    <property type="entry name" value="TCS_sensor_his_kinase"/>
</dbReference>
<dbReference type="EC" id="2.7.13.3" evidence="2"/>
<dbReference type="InterPro" id="IPR036097">
    <property type="entry name" value="HisK_dim/P_sf"/>
</dbReference>
<dbReference type="Proteomes" id="UP000003688">
    <property type="component" value="Unassembled WGS sequence"/>
</dbReference>
<evidence type="ECO:0000313" key="9">
    <source>
        <dbReference type="EMBL" id="EEF62735.1"/>
    </source>
</evidence>
<organism evidence="9 10">
    <name type="scientific">Pedosphaera parvula (strain Ellin514)</name>
    <dbReference type="NCBI Taxonomy" id="320771"/>
    <lineage>
        <taxon>Bacteria</taxon>
        <taxon>Pseudomonadati</taxon>
        <taxon>Verrucomicrobiota</taxon>
        <taxon>Pedosphaerae</taxon>
        <taxon>Pedosphaerales</taxon>
        <taxon>Pedosphaeraceae</taxon>
        <taxon>Pedosphaera</taxon>
    </lineage>
</organism>
<dbReference type="InterPro" id="IPR003661">
    <property type="entry name" value="HisK_dim/P_dom"/>
</dbReference>
<dbReference type="CDD" id="cd00082">
    <property type="entry name" value="HisKA"/>
    <property type="match status" value="1"/>
</dbReference>
<dbReference type="Gene3D" id="1.10.287.130">
    <property type="match status" value="1"/>
</dbReference>
<evidence type="ECO:0000256" key="3">
    <source>
        <dbReference type="ARBA" id="ARBA00022553"/>
    </source>
</evidence>
<dbReference type="Gene3D" id="6.10.340.10">
    <property type="match status" value="1"/>
</dbReference>
<reference evidence="9 10" key="1">
    <citation type="journal article" date="2011" name="J. Bacteriol.">
        <title>Genome sequence of 'Pedosphaera parvula' Ellin514, an aerobic Verrucomicrobial isolate from pasture soil.</title>
        <authorList>
            <person name="Kant R."/>
            <person name="van Passel M.W."/>
            <person name="Sangwan P."/>
            <person name="Palva A."/>
            <person name="Lucas S."/>
            <person name="Copeland A."/>
            <person name="Lapidus A."/>
            <person name="Glavina Del Rio T."/>
            <person name="Dalin E."/>
            <person name="Tice H."/>
            <person name="Bruce D."/>
            <person name="Goodwin L."/>
            <person name="Pitluck S."/>
            <person name="Chertkov O."/>
            <person name="Larimer F.W."/>
            <person name="Land M.L."/>
            <person name="Hauser L."/>
            <person name="Brettin T.S."/>
            <person name="Detter J.C."/>
            <person name="Han S."/>
            <person name="de Vos W.M."/>
            <person name="Janssen P.H."/>
            <person name="Smidt H."/>
        </authorList>
    </citation>
    <scope>NUCLEOTIDE SEQUENCE [LARGE SCALE GENOMIC DNA]</scope>
    <source>
        <strain evidence="9 10">Ellin514</strain>
    </source>
</reference>
<dbReference type="GO" id="GO:0005886">
    <property type="term" value="C:plasma membrane"/>
    <property type="evidence" value="ECO:0007669"/>
    <property type="project" value="TreeGrafter"/>
</dbReference>
<dbReference type="STRING" id="320771.Cflav_PD5370"/>
<feature type="domain" description="HAMP" evidence="8">
    <location>
        <begin position="190"/>
        <end position="244"/>
    </location>
</feature>
<evidence type="ECO:0000256" key="1">
    <source>
        <dbReference type="ARBA" id="ARBA00000085"/>
    </source>
</evidence>
<keyword evidence="10" id="KW-1185">Reference proteome</keyword>
<dbReference type="Pfam" id="PF00672">
    <property type="entry name" value="HAMP"/>
    <property type="match status" value="1"/>
</dbReference>
<keyword evidence="3" id="KW-0597">Phosphoprotein</keyword>
<accession>B9XB50</accession>
<protein>
    <recommendedName>
        <fullName evidence="2">histidine kinase</fullName>
        <ecNumber evidence="2">2.7.13.3</ecNumber>
    </recommendedName>
</protein>
<keyword evidence="6" id="KW-0902">Two-component regulatory system</keyword>
<dbReference type="EMBL" id="ABOX02000003">
    <property type="protein sequence ID" value="EEF62735.1"/>
    <property type="molecule type" value="Genomic_DNA"/>
</dbReference>
<evidence type="ECO:0000256" key="5">
    <source>
        <dbReference type="ARBA" id="ARBA00022777"/>
    </source>
</evidence>
<evidence type="ECO:0000259" key="8">
    <source>
        <dbReference type="PROSITE" id="PS50885"/>
    </source>
</evidence>
<keyword evidence="7" id="KW-0472">Membrane</keyword>
<dbReference type="SUPFAM" id="SSF158472">
    <property type="entry name" value="HAMP domain-like"/>
    <property type="match status" value="1"/>
</dbReference>
<sequence length="287" mass="32272" precursor="true">MSSNLLSRLGRTFSFRLNIWYASIFTISACALFAFLYFMLSVAVERKDKEIIESRLKEYSAVYQSGGPAALQRWISSSQESKRQKSFFVRVVNPRNSVLFATVPQDWVEFDPNGPSVGGYRSGTAWIRIPKDEEKDFTLAYTTLFDGSMLQVGRSTNNRSTVLEPFRRTFFAVMTPIVVLGFLGGAFFAHRAMQPIRQIVATARSIINTGKLDARVPVRRSDDELDELAQLFNRMLDKNQALIRGMRESIDNVAHDLRTPLTRLRGTAEAALRSGASEAEAHEALAD</sequence>
<evidence type="ECO:0000256" key="6">
    <source>
        <dbReference type="ARBA" id="ARBA00023012"/>
    </source>
</evidence>
<proteinExistence type="predicted"/>
<dbReference type="CDD" id="cd06225">
    <property type="entry name" value="HAMP"/>
    <property type="match status" value="1"/>
</dbReference>
<evidence type="ECO:0000256" key="4">
    <source>
        <dbReference type="ARBA" id="ARBA00022679"/>
    </source>
</evidence>
<keyword evidence="7" id="KW-1133">Transmembrane helix</keyword>
<name>B9XB50_PEDPL</name>
<feature type="transmembrane region" description="Helical" evidence="7">
    <location>
        <begin position="169"/>
        <end position="189"/>
    </location>
</feature>
<dbReference type="Pfam" id="PF00512">
    <property type="entry name" value="HisKA"/>
    <property type="match status" value="1"/>
</dbReference>
<feature type="transmembrane region" description="Helical" evidence="7">
    <location>
        <begin position="20"/>
        <end position="40"/>
    </location>
</feature>
<dbReference type="SMART" id="SM00304">
    <property type="entry name" value="HAMP"/>
    <property type="match status" value="1"/>
</dbReference>
<dbReference type="InterPro" id="IPR003660">
    <property type="entry name" value="HAMP_dom"/>
</dbReference>
<dbReference type="OrthoDB" id="9796330at2"/>
<dbReference type="RefSeq" id="WP_007413048.1">
    <property type="nucleotide sequence ID" value="NZ_ABOX02000003.1"/>
</dbReference>
<dbReference type="GO" id="GO:0000155">
    <property type="term" value="F:phosphorelay sensor kinase activity"/>
    <property type="evidence" value="ECO:0007669"/>
    <property type="project" value="InterPro"/>
</dbReference>
<keyword evidence="4" id="KW-0808">Transferase</keyword>
<gene>
    <name evidence="9" type="ORF">Cflav_PD5370</name>
</gene>
<comment type="caution">
    <text evidence="9">The sequence shown here is derived from an EMBL/GenBank/DDBJ whole genome shotgun (WGS) entry which is preliminary data.</text>
</comment>
<dbReference type="AlphaFoldDB" id="B9XB50"/>
<evidence type="ECO:0000256" key="7">
    <source>
        <dbReference type="SAM" id="Phobius"/>
    </source>
</evidence>